<evidence type="ECO:0000256" key="1">
    <source>
        <dbReference type="SAM" id="Phobius"/>
    </source>
</evidence>
<dbReference type="AlphaFoldDB" id="A0A4Y3KJ73"/>
<keyword evidence="1" id="KW-0812">Transmembrane</keyword>
<accession>A0A4Y3KJ73</accession>
<feature type="transmembrane region" description="Helical" evidence="1">
    <location>
        <begin position="12"/>
        <end position="31"/>
    </location>
</feature>
<dbReference type="RefSeq" id="WP_229747583.1">
    <property type="nucleotide sequence ID" value="NZ_BMOJ01000008.1"/>
</dbReference>
<keyword evidence="1" id="KW-1133">Transmembrane helix</keyword>
<gene>
    <name evidence="2" type="ORF">CGE01nite_17120</name>
</gene>
<feature type="transmembrane region" description="Helical" evidence="1">
    <location>
        <begin position="43"/>
        <end position="67"/>
    </location>
</feature>
<sequence length="76" mass="8289">MIPFSGPWYEGLWTALVLVNVALIVFAYRELSAAERLDAWAKVALGLAAIFLPFVGPVLAVLIARAYGSTRRTRPA</sequence>
<protein>
    <submittedName>
        <fullName evidence="2">Uncharacterized protein</fullName>
    </submittedName>
</protein>
<dbReference type="EMBL" id="BJLQ01000015">
    <property type="protein sequence ID" value="GEA84461.1"/>
    <property type="molecule type" value="Genomic_DNA"/>
</dbReference>
<keyword evidence="1" id="KW-0472">Membrane</keyword>
<keyword evidence="3" id="KW-1185">Reference proteome</keyword>
<name>A0A4Y3KJ73_9CELL</name>
<proteinExistence type="predicted"/>
<evidence type="ECO:0000313" key="3">
    <source>
        <dbReference type="Proteomes" id="UP000320461"/>
    </source>
</evidence>
<dbReference type="Proteomes" id="UP000320461">
    <property type="component" value="Unassembled WGS sequence"/>
</dbReference>
<comment type="caution">
    <text evidence="2">The sequence shown here is derived from an EMBL/GenBank/DDBJ whole genome shotgun (WGS) entry which is preliminary data.</text>
</comment>
<evidence type="ECO:0000313" key="2">
    <source>
        <dbReference type="EMBL" id="GEA84461.1"/>
    </source>
</evidence>
<organism evidence="2 3">
    <name type="scientific">Cellulomonas gelida</name>
    <dbReference type="NCBI Taxonomy" id="1712"/>
    <lineage>
        <taxon>Bacteria</taxon>
        <taxon>Bacillati</taxon>
        <taxon>Actinomycetota</taxon>
        <taxon>Actinomycetes</taxon>
        <taxon>Micrococcales</taxon>
        <taxon>Cellulomonadaceae</taxon>
        <taxon>Cellulomonas</taxon>
    </lineage>
</organism>
<reference evidence="2 3" key="1">
    <citation type="submission" date="2019-06" db="EMBL/GenBank/DDBJ databases">
        <title>Whole genome shotgun sequence of Cellulomonas gelida NBRC 3748.</title>
        <authorList>
            <person name="Hosoyama A."/>
            <person name="Uohara A."/>
            <person name="Ohji S."/>
            <person name="Ichikawa N."/>
        </authorList>
    </citation>
    <scope>NUCLEOTIDE SEQUENCE [LARGE SCALE GENOMIC DNA]</scope>
    <source>
        <strain evidence="2 3">NBRC 3748</strain>
    </source>
</reference>